<keyword evidence="1" id="KW-0812">Transmembrane</keyword>
<proteinExistence type="predicted"/>
<keyword evidence="1" id="KW-0472">Membrane</keyword>
<feature type="transmembrane region" description="Helical" evidence="1">
    <location>
        <begin position="93"/>
        <end position="115"/>
    </location>
</feature>
<protein>
    <recommendedName>
        <fullName evidence="3">DUF350 domain-containing protein</fullName>
    </recommendedName>
</protein>
<evidence type="ECO:0008006" key="3">
    <source>
        <dbReference type="Google" id="ProtNLM"/>
    </source>
</evidence>
<keyword evidence="1" id="KW-1133">Transmembrane helix</keyword>
<feature type="transmembrane region" description="Helical" evidence="1">
    <location>
        <begin position="136"/>
        <end position="156"/>
    </location>
</feature>
<organism evidence="2">
    <name type="scientific">uncultured Thermomicrobiales bacterium</name>
    <dbReference type="NCBI Taxonomy" id="1645740"/>
    <lineage>
        <taxon>Bacteria</taxon>
        <taxon>Pseudomonadati</taxon>
        <taxon>Thermomicrobiota</taxon>
        <taxon>Thermomicrobia</taxon>
        <taxon>Thermomicrobiales</taxon>
        <taxon>environmental samples</taxon>
    </lineage>
</organism>
<name>A0A6J4V8H3_9BACT</name>
<gene>
    <name evidence="2" type="ORF">AVDCRST_MAG49-3321</name>
</gene>
<accession>A0A6J4V8H3</accession>
<evidence type="ECO:0000256" key="1">
    <source>
        <dbReference type="SAM" id="Phobius"/>
    </source>
</evidence>
<evidence type="ECO:0000313" key="2">
    <source>
        <dbReference type="EMBL" id="CAA9568359.1"/>
    </source>
</evidence>
<reference evidence="2" key="1">
    <citation type="submission" date="2020-02" db="EMBL/GenBank/DDBJ databases">
        <authorList>
            <person name="Meier V. D."/>
        </authorList>
    </citation>
    <scope>NUCLEOTIDE SEQUENCE</scope>
    <source>
        <strain evidence="2">AVDCRST_MAG49</strain>
    </source>
</reference>
<feature type="transmembrane region" description="Helical" evidence="1">
    <location>
        <begin position="20"/>
        <end position="43"/>
    </location>
</feature>
<dbReference type="AlphaFoldDB" id="A0A6J4V8H3"/>
<sequence length="158" mass="17034">MDMSASELIEVALRELGWNVAAFALTGVVSVVVMRLVFGLRLVDVVREVEDDHNAAVGAAFFTVSLLSGLWFGKIGGDFTSQSTVAGQIGWSVFGFVIATVVFLSAFTLVFRVVCHKRGEPMIAYLRREAIVEDNAAMILFIGSLAVVPYTLAAMITV</sequence>
<dbReference type="EMBL" id="CADCWG010000220">
    <property type="protein sequence ID" value="CAA9568359.1"/>
    <property type="molecule type" value="Genomic_DNA"/>
</dbReference>
<feature type="transmembrane region" description="Helical" evidence="1">
    <location>
        <begin position="55"/>
        <end position="73"/>
    </location>
</feature>